<gene>
    <name evidence="11" type="ORF">CC1G_05954</name>
</gene>
<evidence type="ECO:0000256" key="5">
    <source>
        <dbReference type="ARBA" id="ARBA00023136"/>
    </source>
</evidence>
<dbReference type="InterPro" id="IPR046530">
    <property type="entry name" value="BIM1-like_dom"/>
</dbReference>
<feature type="compositionally biased region" description="Low complexity" evidence="8">
    <location>
        <begin position="170"/>
        <end position="182"/>
    </location>
</feature>
<dbReference type="eggNOG" id="ENOG502S92W">
    <property type="taxonomic scope" value="Eukaryota"/>
</dbReference>
<organism evidence="11 12">
    <name type="scientific">Coprinopsis cinerea (strain Okayama-7 / 130 / ATCC MYA-4618 / FGSC 9003)</name>
    <name type="common">Inky cap fungus</name>
    <name type="synonym">Hormographiella aspergillata</name>
    <dbReference type="NCBI Taxonomy" id="240176"/>
    <lineage>
        <taxon>Eukaryota</taxon>
        <taxon>Fungi</taxon>
        <taxon>Dikarya</taxon>
        <taxon>Basidiomycota</taxon>
        <taxon>Agaricomycotina</taxon>
        <taxon>Agaricomycetes</taxon>
        <taxon>Agaricomycetidae</taxon>
        <taxon>Agaricales</taxon>
        <taxon>Agaricineae</taxon>
        <taxon>Psathyrellaceae</taxon>
        <taxon>Coprinopsis</taxon>
    </lineage>
</organism>
<dbReference type="InParanoid" id="A8NAK3"/>
<dbReference type="VEuPathDB" id="FungiDB:CC1G_05954"/>
<feature type="domain" description="Copper acquisition factor BIM1-like" evidence="10">
    <location>
        <begin position="17"/>
        <end position="162"/>
    </location>
</feature>
<dbReference type="KEGG" id="cci:CC1G_05954"/>
<dbReference type="EMBL" id="AACS02000007">
    <property type="protein sequence ID" value="EAU90038.2"/>
    <property type="molecule type" value="Genomic_DNA"/>
</dbReference>
<dbReference type="InterPro" id="IPR046936">
    <property type="entry name" value="BIM1-like"/>
</dbReference>
<evidence type="ECO:0000259" key="10">
    <source>
        <dbReference type="Pfam" id="PF20238"/>
    </source>
</evidence>
<feature type="chain" id="PRO_5002727079" description="Copper acquisition factor BIM1-like domain-containing protein" evidence="9">
    <location>
        <begin position="19"/>
        <end position="221"/>
    </location>
</feature>
<sequence length="221" mass="22829">MFMKSLSVIALLTAGANAHFRLLHPGARGNYNGSQLHEFCGGHTEVTTNRTEFPLSGGVVHVRQGHEKWYANIVVSTAPNPNSNESFEANGEPQYVVFEAYEEKPGNFCIPVDFAASGIAGLEEGANVTISVNLFDDESSYFQCADLTLSSTAEVPACVNATAEPSDGHGTPTGSGAAPSGTGAPGEDGDDEDEDAGALSNFKGATLLGAAMGLVGVAFAL</sequence>
<feature type="compositionally biased region" description="Acidic residues" evidence="8">
    <location>
        <begin position="187"/>
        <end position="196"/>
    </location>
</feature>
<dbReference type="GeneID" id="6008331"/>
<comment type="subcellular location">
    <subcellularLocation>
        <location evidence="1">Cell membrane</location>
        <topology evidence="1">Lipid-anchor</topology>
        <topology evidence="1">GPI-anchor</topology>
    </subcellularLocation>
</comment>
<dbReference type="GO" id="GO:0098552">
    <property type="term" value="C:side of membrane"/>
    <property type="evidence" value="ECO:0007669"/>
    <property type="project" value="UniProtKB-KW"/>
</dbReference>
<evidence type="ECO:0000256" key="6">
    <source>
        <dbReference type="ARBA" id="ARBA00023180"/>
    </source>
</evidence>
<evidence type="ECO:0000256" key="9">
    <source>
        <dbReference type="SAM" id="SignalP"/>
    </source>
</evidence>
<dbReference type="AlphaFoldDB" id="A8NAK3"/>
<dbReference type="STRING" id="240176.A8NAK3"/>
<dbReference type="PANTHER" id="PTHR34992:SF1">
    <property type="entry name" value="COPPER ACQUISITION FACTOR BIM1-LIKE DOMAIN-CONTAINING PROTEIN"/>
    <property type="match status" value="1"/>
</dbReference>
<keyword evidence="5" id="KW-0472">Membrane</keyword>
<evidence type="ECO:0000256" key="4">
    <source>
        <dbReference type="ARBA" id="ARBA00022729"/>
    </source>
</evidence>
<evidence type="ECO:0000256" key="7">
    <source>
        <dbReference type="ARBA" id="ARBA00023288"/>
    </source>
</evidence>
<keyword evidence="7" id="KW-0449">Lipoprotein</keyword>
<feature type="signal peptide" evidence="9">
    <location>
        <begin position="1"/>
        <end position="18"/>
    </location>
</feature>
<dbReference type="OrthoDB" id="2146436at2759"/>
<dbReference type="OMA" id="TGLGNFC"/>
<dbReference type="HOGENOM" id="CLU_070647_3_0_1"/>
<evidence type="ECO:0000256" key="1">
    <source>
        <dbReference type="ARBA" id="ARBA00004609"/>
    </source>
</evidence>
<dbReference type="Pfam" id="PF20238">
    <property type="entry name" value="BIM1-like_dom"/>
    <property type="match status" value="1"/>
</dbReference>
<evidence type="ECO:0000313" key="11">
    <source>
        <dbReference type="EMBL" id="EAU90038.2"/>
    </source>
</evidence>
<dbReference type="Proteomes" id="UP000001861">
    <property type="component" value="Unassembled WGS sequence"/>
</dbReference>
<keyword evidence="6" id="KW-0325">Glycoprotein</keyword>
<dbReference type="PANTHER" id="PTHR34992">
    <property type="entry name" value="HYPHAL ANASTAMOSIS-7 PROTEIN"/>
    <property type="match status" value="1"/>
</dbReference>
<evidence type="ECO:0000256" key="8">
    <source>
        <dbReference type="SAM" id="MobiDB-lite"/>
    </source>
</evidence>
<keyword evidence="4 9" id="KW-0732">Signal</keyword>
<proteinExistence type="predicted"/>
<feature type="region of interest" description="Disordered" evidence="8">
    <location>
        <begin position="161"/>
        <end position="197"/>
    </location>
</feature>
<keyword evidence="2" id="KW-1003">Cell membrane</keyword>
<comment type="caution">
    <text evidence="11">The sequence shown here is derived from an EMBL/GenBank/DDBJ whole genome shotgun (WGS) entry which is preliminary data.</text>
</comment>
<evidence type="ECO:0000256" key="3">
    <source>
        <dbReference type="ARBA" id="ARBA00022622"/>
    </source>
</evidence>
<dbReference type="RefSeq" id="XP_001831855.2">
    <property type="nucleotide sequence ID" value="XM_001831803.2"/>
</dbReference>
<dbReference type="GO" id="GO:0005886">
    <property type="term" value="C:plasma membrane"/>
    <property type="evidence" value="ECO:0007669"/>
    <property type="project" value="UniProtKB-SubCell"/>
</dbReference>
<keyword evidence="3" id="KW-0336">GPI-anchor</keyword>
<accession>A8NAK3</accession>
<evidence type="ECO:0000313" key="12">
    <source>
        <dbReference type="Proteomes" id="UP000001861"/>
    </source>
</evidence>
<dbReference type="CDD" id="cd21176">
    <property type="entry name" value="LPMO_auxiliary-like"/>
    <property type="match status" value="1"/>
</dbReference>
<reference evidence="11 12" key="1">
    <citation type="journal article" date="2010" name="Proc. Natl. Acad. Sci. U.S.A.">
        <title>Insights into evolution of multicellular fungi from the assembled chromosomes of the mushroom Coprinopsis cinerea (Coprinus cinereus).</title>
        <authorList>
            <person name="Stajich J.E."/>
            <person name="Wilke S.K."/>
            <person name="Ahren D."/>
            <person name="Au C.H."/>
            <person name="Birren B.W."/>
            <person name="Borodovsky M."/>
            <person name="Burns C."/>
            <person name="Canback B."/>
            <person name="Casselton L.A."/>
            <person name="Cheng C.K."/>
            <person name="Deng J."/>
            <person name="Dietrich F.S."/>
            <person name="Fargo D.C."/>
            <person name="Farman M.L."/>
            <person name="Gathman A.C."/>
            <person name="Goldberg J."/>
            <person name="Guigo R."/>
            <person name="Hoegger P.J."/>
            <person name="Hooker J.B."/>
            <person name="Huggins A."/>
            <person name="James T.Y."/>
            <person name="Kamada T."/>
            <person name="Kilaru S."/>
            <person name="Kodira C."/>
            <person name="Kues U."/>
            <person name="Kupfer D."/>
            <person name="Kwan H.S."/>
            <person name="Lomsadze A."/>
            <person name="Li W."/>
            <person name="Lilly W.W."/>
            <person name="Ma L.J."/>
            <person name="Mackey A.J."/>
            <person name="Manning G."/>
            <person name="Martin F."/>
            <person name="Muraguchi H."/>
            <person name="Natvig D.O."/>
            <person name="Palmerini H."/>
            <person name="Ramesh M.A."/>
            <person name="Rehmeyer C.J."/>
            <person name="Roe B.A."/>
            <person name="Shenoy N."/>
            <person name="Stanke M."/>
            <person name="Ter-Hovhannisyan V."/>
            <person name="Tunlid A."/>
            <person name="Velagapudi R."/>
            <person name="Vision T.J."/>
            <person name="Zeng Q."/>
            <person name="Zolan M.E."/>
            <person name="Pukkila P.J."/>
        </authorList>
    </citation>
    <scope>NUCLEOTIDE SEQUENCE [LARGE SCALE GENOMIC DNA]</scope>
    <source>
        <strain evidence="12">Okayama-7 / 130 / ATCC MYA-4618 / FGSC 9003</strain>
    </source>
</reference>
<evidence type="ECO:0000256" key="2">
    <source>
        <dbReference type="ARBA" id="ARBA00022475"/>
    </source>
</evidence>
<keyword evidence="12" id="KW-1185">Reference proteome</keyword>
<protein>
    <recommendedName>
        <fullName evidence="10">Copper acquisition factor BIM1-like domain-containing protein</fullName>
    </recommendedName>
</protein>
<name>A8NAK3_COPC7</name>